<dbReference type="CDD" id="cd11753">
    <property type="entry name" value="GH94N_ChvB_NdvB_2_like"/>
    <property type="match status" value="1"/>
</dbReference>
<dbReference type="SMART" id="SM01068">
    <property type="entry name" value="CBM_X"/>
    <property type="match status" value="1"/>
</dbReference>
<evidence type="ECO:0000256" key="1">
    <source>
        <dbReference type="SAM" id="MobiDB-lite"/>
    </source>
</evidence>
<protein>
    <submittedName>
        <fullName evidence="3">GH94</fullName>
        <ecNumber evidence="3">2.4.1.-</ecNumber>
    </submittedName>
</protein>
<organism evidence="3">
    <name type="scientific">uncultured Gemmatimonadota bacterium</name>
    <dbReference type="NCBI Taxonomy" id="203437"/>
    <lineage>
        <taxon>Bacteria</taxon>
        <taxon>Pseudomonadati</taxon>
        <taxon>Gemmatimonadota</taxon>
        <taxon>environmental samples</taxon>
    </lineage>
</organism>
<accession>A0A6J4MZ18</accession>
<dbReference type="Pfam" id="PF06165">
    <property type="entry name" value="GH94_b-supersand"/>
    <property type="match status" value="1"/>
</dbReference>
<dbReference type="EMBL" id="CADCTV010000955">
    <property type="protein sequence ID" value="CAA9370459.1"/>
    <property type="molecule type" value="Genomic_DNA"/>
</dbReference>
<name>A0A6J4MZ18_9BACT</name>
<dbReference type="EC" id="2.4.1.-" evidence="3"/>
<proteinExistence type="predicted"/>
<dbReference type="PANTHER" id="PTHR37469">
    <property type="entry name" value="CELLOBIONIC ACID PHOSPHORYLASE-RELATED"/>
    <property type="match status" value="1"/>
</dbReference>
<gene>
    <name evidence="3" type="ORF">AVDCRST_MAG89-4550</name>
</gene>
<keyword evidence="3" id="KW-0808">Transferase</keyword>
<evidence type="ECO:0000259" key="2">
    <source>
        <dbReference type="Pfam" id="PF06165"/>
    </source>
</evidence>
<dbReference type="GO" id="GO:0030246">
    <property type="term" value="F:carbohydrate binding"/>
    <property type="evidence" value="ECO:0007669"/>
    <property type="project" value="InterPro"/>
</dbReference>
<reference evidence="3" key="1">
    <citation type="submission" date="2020-02" db="EMBL/GenBank/DDBJ databases">
        <authorList>
            <person name="Meier V. D."/>
        </authorList>
    </citation>
    <scope>NUCLEOTIDE SEQUENCE</scope>
    <source>
        <strain evidence="3">AVDCRST_MAG89</strain>
    </source>
</reference>
<dbReference type="InterPro" id="IPR052047">
    <property type="entry name" value="GH94_Enzymes"/>
</dbReference>
<feature type="domain" description="Glycosyl hydrolase 94 supersandwich" evidence="2">
    <location>
        <begin position="20"/>
        <end position="283"/>
    </location>
</feature>
<dbReference type="PANTHER" id="PTHR37469:SF2">
    <property type="entry name" value="CELLOBIONIC ACID PHOSPHORYLASE"/>
    <property type="match status" value="1"/>
</dbReference>
<dbReference type="GO" id="GO:0005975">
    <property type="term" value="P:carbohydrate metabolic process"/>
    <property type="evidence" value="ECO:0007669"/>
    <property type="project" value="InterPro"/>
</dbReference>
<sequence length="393" mass="42088">MDDGRRSSAPEPTAGGEGAAHLLSNGRYAVLVTPAGSGYSALDGYALTRWTADPTRDADGFFLYIRDLGTGAVWSAGYQPTRHAPAHYEVRAEDGCVEIVRVDDNVEARTRIFVAAQHDIEIRRVTLTNQGAGTRRLELTSYAEVVLNTPAADAGHPAFSKLFVQTAYLPEHQALLAWRRLRSPDDRPLWLLHRLDVQGAGESELEYETDRVRFIGRGRTLAAPQALDPGARLAGTTGNVLDSVLSLRRVVELAPGASAQVTMALGAGETRGAVEALSTRLRNLAALEHATAAPVQAKPVLGVPEVWLGGVRLTTSQEYAPLPGSNQAIPPPKQPSELSAPGVSEPLLFFNGFGGFSHDGREYVIRVAPGEDGRAKLPPLPWTNVVANEVAGF</sequence>
<keyword evidence="3" id="KW-0328">Glycosyltransferase</keyword>
<dbReference type="InterPro" id="IPR010383">
    <property type="entry name" value="Glyco_hydrolase_94_b-supersand"/>
</dbReference>
<evidence type="ECO:0000313" key="3">
    <source>
        <dbReference type="EMBL" id="CAA9370459.1"/>
    </source>
</evidence>
<dbReference type="GO" id="GO:0016757">
    <property type="term" value="F:glycosyltransferase activity"/>
    <property type="evidence" value="ECO:0007669"/>
    <property type="project" value="UniProtKB-KW"/>
</dbReference>
<dbReference type="AlphaFoldDB" id="A0A6J4MZ18"/>
<feature type="region of interest" description="Disordered" evidence="1">
    <location>
        <begin position="322"/>
        <end position="341"/>
    </location>
</feature>
<feature type="non-terminal residue" evidence="3">
    <location>
        <position position="393"/>
    </location>
</feature>
<dbReference type="SUPFAM" id="SSF74650">
    <property type="entry name" value="Galactose mutarotase-like"/>
    <property type="match status" value="1"/>
</dbReference>
<dbReference type="InterPro" id="IPR037820">
    <property type="entry name" value="GH94N_NdvB"/>
</dbReference>
<dbReference type="Gene3D" id="2.70.98.40">
    <property type="entry name" value="Glycoside hydrolase, family 65, N-terminal domain"/>
    <property type="match status" value="1"/>
</dbReference>
<dbReference type="InterPro" id="IPR011013">
    <property type="entry name" value="Gal_mutarotase_sf_dom"/>
</dbReference>
<dbReference type="InterPro" id="IPR037018">
    <property type="entry name" value="GH65_N"/>
</dbReference>